<dbReference type="PANTHER" id="PTHR43768">
    <property type="entry name" value="TREHALOSE 6-PHOSPHATE PHOSPHATASE"/>
    <property type="match status" value="1"/>
</dbReference>
<comment type="cofactor">
    <cofactor evidence="4">
        <name>Mg(2+)</name>
        <dbReference type="ChEBI" id="CHEBI:18420"/>
    </cofactor>
</comment>
<dbReference type="InterPro" id="IPR036412">
    <property type="entry name" value="HAD-like_sf"/>
</dbReference>
<sequence length="293" mass="33030">MSAQHSGQDAEDSLIVPSPLLAQVILTQLNPVIYSHKLILFLDIDGTISEFHPDPTKNIIKDETLNTLKELQQYIELVLITGRSIAQAQKLIYPFDWNIAGSHGLELNYQSRLSHLIDLNSEQFELLKNYITEHSAQLAQIRIEKKDYSVALHFREHPHLEDLVHTFALDCLTHFQAFELKAGKFVFELVPKGANKGSAIQHIHQQAHLSDHYPIFIGDDLTDEAGFQVINSLKGCSIKVGTGNTVAQHRLENVTQVQAFLTELLALFKAQQQQLLEKSHVKTHCVIKSCEST</sequence>
<evidence type="ECO:0000313" key="5">
    <source>
        <dbReference type="EMBL" id="PJI32842.1"/>
    </source>
</evidence>
<keyword evidence="4" id="KW-0460">Magnesium</keyword>
<protein>
    <recommendedName>
        <fullName evidence="4">Trehalose 6-phosphate phosphatase</fullName>
        <ecNumber evidence="4">3.1.3.12</ecNumber>
    </recommendedName>
</protein>
<dbReference type="NCBIfam" id="TIGR01484">
    <property type="entry name" value="HAD-SF-IIB"/>
    <property type="match status" value="1"/>
</dbReference>
<evidence type="ECO:0000256" key="2">
    <source>
        <dbReference type="ARBA" id="ARBA00008770"/>
    </source>
</evidence>
<dbReference type="EMBL" id="PGOZ01000006">
    <property type="protein sequence ID" value="PJI32842.1"/>
    <property type="molecule type" value="Genomic_DNA"/>
</dbReference>
<comment type="caution">
    <text evidence="5">The sequence shown here is derived from an EMBL/GenBank/DDBJ whole genome shotgun (WGS) entry which is preliminary data.</text>
</comment>
<accession>A0A2H9UMB0</accession>
<dbReference type="Proteomes" id="UP000242351">
    <property type="component" value="Unassembled WGS sequence"/>
</dbReference>
<comment type="pathway">
    <text evidence="1 4">Glycan biosynthesis; trehalose biosynthesis.</text>
</comment>
<name>A0A2H9UMB0_9GAMM</name>
<dbReference type="InterPro" id="IPR006379">
    <property type="entry name" value="HAD-SF_hydro_IIB"/>
</dbReference>
<comment type="function">
    <text evidence="4">Removes the phosphate from trehalose 6-phosphate to produce free trehalose.</text>
</comment>
<reference evidence="5 6" key="1">
    <citation type="submission" date="2017-11" db="EMBL/GenBank/DDBJ databases">
        <authorList>
            <person name="Han C.G."/>
        </authorList>
    </citation>
    <scope>NUCLEOTIDE SEQUENCE [LARGE SCALE GENOMIC DNA]</scope>
    <source>
        <strain evidence="5 6">ANC 5347</strain>
    </source>
</reference>
<dbReference type="GO" id="GO:0005992">
    <property type="term" value="P:trehalose biosynthetic process"/>
    <property type="evidence" value="ECO:0007669"/>
    <property type="project" value="UniProtKB-UniPathway"/>
</dbReference>
<dbReference type="GO" id="GO:0004805">
    <property type="term" value="F:trehalose-phosphatase activity"/>
    <property type="evidence" value="ECO:0007669"/>
    <property type="project" value="UniProtKB-EC"/>
</dbReference>
<keyword evidence="4" id="KW-0479">Metal-binding</keyword>
<dbReference type="Pfam" id="PF02358">
    <property type="entry name" value="Trehalose_PPase"/>
    <property type="match status" value="1"/>
</dbReference>
<evidence type="ECO:0000256" key="3">
    <source>
        <dbReference type="ARBA" id="ARBA00022801"/>
    </source>
</evidence>
<comment type="similarity">
    <text evidence="2 4">Belongs to the trehalose phosphatase family.</text>
</comment>
<evidence type="ECO:0000256" key="1">
    <source>
        <dbReference type="ARBA" id="ARBA00005199"/>
    </source>
</evidence>
<keyword evidence="3 4" id="KW-0378">Hydrolase</keyword>
<dbReference type="EC" id="3.1.3.12" evidence="4"/>
<proteinExistence type="inferred from homology"/>
<organism evidence="5 6">
    <name type="scientific">Acinetobacter pseudolwoffii</name>
    <dbReference type="NCBI Taxonomy" id="2053287"/>
    <lineage>
        <taxon>Bacteria</taxon>
        <taxon>Pseudomonadati</taxon>
        <taxon>Pseudomonadota</taxon>
        <taxon>Gammaproteobacteria</taxon>
        <taxon>Moraxellales</taxon>
        <taxon>Moraxellaceae</taxon>
        <taxon>Acinetobacter</taxon>
    </lineage>
</organism>
<dbReference type="Gene3D" id="3.40.50.1000">
    <property type="entry name" value="HAD superfamily/HAD-like"/>
    <property type="match status" value="1"/>
</dbReference>
<dbReference type="Gene3D" id="3.30.70.1020">
    <property type="entry name" value="Trehalose-6-phosphate phosphatase related protein, domain 2"/>
    <property type="match status" value="1"/>
</dbReference>
<evidence type="ECO:0000256" key="4">
    <source>
        <dbReference type="RuleBase" id="RU361117"/>
    </source>
</evidence>
<evidence type="ECO:0000313" key="6">
    <source>
        <dbReference type="Proteomes" id="UP000242351"/>
    </source>
</evidence>
<reference evidence="5 6" key="2">
    <citation type="submission" date="2017-12" db="EMBL/GenBank/DDBJ databases">
        <title>Revising the taxonomy of the Acinetobacter lwoffii group: the description of Acinetobacter pseudolwoffii sp. nov. and emended description of Acinetobacter lwoffii.</title>
        <authorList>
            <person name="Nemec A."/>
        </authorList>
    </citation>
    <scope>NUCLEOTIDE SEQUENCE [LARGE SCALE GENOMIC DNA]</scope>
    <source>
        <strain evidence="5 6">ANC 5347</strain>
    </source>
</reference>
<dbReference type="InterPro" id="IPR044651">
    <property type="entry name" value="OTSB-like"/>
</dbReference>
<dbReference type="InterPro" id="IPR023214">
    <property type="entry name" value="HAD_sf"/>
</dbReference>
<dbReference type="InterPro" id="IPR003337">
    <property type="entry name" value="Trehalose_PPase"/>
</dbReference>
<gene>
    <name evidence="5" type="primary">otsB</name>
    <name evidence="5" type="ORF">CU320_06980</name>
</gene>
<dbReference type="GO" id="GO:0000287">
    <property type="term" value="F:magnesium ion binding"/>
    <property type="evidence" value="ECO:0007669"/>
    <property type="project" value="UniProtKB-ARBA"/>
</dbReference>
<dbReference type="AlphaFoldDB" id="A0A2H9UMB0"/>
<dbReference type="NCBIfam" id="TIGR00685">
    <property type="entry name" value="T6PP"/>
    <property type="match status" value="1"/>
</dbReference>
<dbReference type="RefSeq" id="WP_100357582.1">
    <property type="nucleotide sequence ID" value="NZ_CP183899.1"/>
</dbReference>
<comment type="catalytic activity">
    <reaction evidence="4">
        <text>alpha,alpha-trehalose 6-phosphate + H2O = alpha,alpha-trehalose + phosphate</text>
        <dbReference type="Rhea" id="RHEA:23420"/>
        <dbReference type="ChEBI" id="CHEBI:15377"/>
        <dbReference type="ChEBI" id="CHEBI:16551"/>
        <dbReference type="ChEBI" id="CHEBI:43474"/>
        <dbReference type="ChEBI" id="CHEBI:58429"/>
        <dbReference type="EC" id="3.1.3.12"/>
    </reaction>
</comment>
<dbReference type="SUPFAM" id="SSF56784">
    <property type="entry name" value="HAD-like"/>
    <property type="match status" value="1"/>
</dbReference>
<dbReference type="UniPathway" id="UPA00299"/>
<dbReference type="PANTHER" id="PTHR43768:SF3">
    <property type="entry name" value="TREHALOSE 6-PHOSPHATE PHOSPHATASE"/>
    <property type="match status" value="1"/>
</dbReference>